<evidence type="ECO:0000313" key="2">
    <source>
        <dbReference type="EMBL" id="MDI6104219.1"/>
    </source>
</evidence>
<dbReference type="Proteomes" id="UP001241758">
    <property type="component" value="Unassembled WGS sequence"/>
</dbReference>
<keyword evidence="3" id="KW-1185">Reference proteome</keyword>
<organism evidence="2 3">
    <name type="scientific">Actinoplanes sandaracinus</name>
    <dbReference type="NCBI Taxonomy" id="3045177"/>
    <lineage>
        <taxon>Bacteria</taxon>
        <taxon>Bacillati</taxon>
        <taxon>Actinomycetota</taxon>
        <taxon>Actinomycetes</taxon>
        <taxon>Micromonosporales</taxon>
        <taxon>Micromonosporaceae</taxon>
        <taxon>Actinoplanes</taxon>
    </lineage>
</organism>
<dbReference type="SUPFAM" id="SSF50998">
    <property type="entry name" value="Quinoprotein alcohol dehydrogenase-like"/>
    <property type="match status" value="1"/>
</dbReference>
<dbReference type="InterPro" id="IPR011047">
    <property type="entry name" value="Quinoprotein_ADH-like_sf"/>
</dbReference>
<name>A0ABT6WWW5_9ACTN</name>
<reference evidence="2 3" key="1">
    <citation type="submission" date="2023-05" db="EMBL/GenBank/DDBJ databases">
        <title>Actinoplanes sp. NEAU-A12 genome sequencing.</title>
        <authorList>
            <person name="Wang Z.-S."/>
        </authorList>
    </citation>
    <scope>NUCLEOTIDE SEQUENCE [LARGE SCALE GENOMIC DNA]</scope>
    <source>
        <strain evidence="2 3">NEAU-A12</strain>
    </source>
</reference>
<evidence type="ECO:0000256" key="1">
    <source>
        <dbReference type="SAM" id="SignalP"/>
    </source>
</evidence>
<feature type="chain" id="PRO_5046786185" evidence="1">
    <location>
        <begin position="18"/>
        <end position="461"/>
    </location>
</feature>
<accession>A0ABT6WWW5</accession>
<proteinExistence type="predicted"/>
<sequence length="461" mass="48436">MRAFATALLAIAVTAGAGGEPATAAADWSVSGLRPVGQPIEAGGVAVAYVVRDRHLYAQGIRPGNGTIIWEREVTPSRQTVGIELTPHKVGDKVTFLEPRSQRGPQWASLVIVDAATGRVEQSSPPALFRTVPERCFDDRAACAMATTDAGGKMRGYRLDVATGAFTPYPVALPTTARVIGEAGLHDLGGRPDERIALVRDGAIRWQRPLTDAFPAGFSTSNGWNWTHFRADGVFAGSVFGPGERTATTVDFDLAPVSASAGLDEKTGAVLWRDAGSVVACAIGVPLPYEPVRCRVRGREHVVFDPLQITFEDLDVTLEGFDPRTGKTRWSVPAGASEQLAGGLERAAVAGEHTIVVELGSGHRMIDLTDGAVTVPRKDATFWCLEVSRFTFHEGYAHPKGTAERFDREGGNIATACDAAGKPVGSGRPPAGASRAVGAVAGGYAVVATADGYQGIALAGR</sequence>
<keyword evidence="1" id="KW-0732">Signal</keyword>
<dbReference type="RefSeq" id="WP_282765538.1">
    <property type="nucleotide sequence ID" value="NZ_JASCTH010000031.1"/>
</dbReference>
<dbReference type="EMBL" id="JASCTH010000031">
    <property type="protein sequence ID" value="MDI6104219.1"/>
    <property type="molecule type" value="Genomic_DNA"/>
</dbReference>
<gene>
    <name evidence="2" type="ORF">QLQ12_37075</name>
</gene>
<dbReference type="InterPro" id="IPR015943">
    <property type="entry name" value="WD40/YVTN_repeat-like_dom_sf"/>
</dbReference>
<evidence type="ECO:0000313" key="3">
    <source>
        <dbReference type="Proteomes" id="UP001241758"/>
    </source>
</evidence>
<comment type="caution">
    <text evidence="2">The sequence shown here is derived from an EMBL/GenBank/DDBJ whole genome shotgun (WGS) entry which is preliminary data.</text>
</comment>
<protein>
    <submittedName>
        <fullName evidence="2">PQQ-binding-like beta-propeller repeat protein</fullName>
    </submittedName>
</protein>
<dbReference type="Gene3D" id="2.130.10.10">
    <property type="entry name" value="YVTN repeat-like/Quinoprotein amine dehydrogenase"/>
    <property type="match status" value="1"/>
</dbReference>
<feature type="signal peptide" evidence="1">
    <location>
        <begin position="1"/>
        <end position="17"/>
    </location>
</feature>